<reference evidence="3" key="1">
    <citation type="journal article" date="2019" name="Int. J. Syst. Evol. Microbiol.">
        <title>The Global Catalogue of Microorganisms (GCM) 10K type strain sequencing project: providing services to taxonomists for standard genome sequencing and annotation.</title>
        <authorList>
            <consortium name="The Broad Institute Genomics Platform"/>
            <consortium name="The Broad Institute Genome Sequencing Center for Infectious Disease"/>
            <person name="Wu L."/>
            <person name="Ma J."/>
        </authorList>
    </citation>
    <scope>NUCLEOTIDE SEQUENCE [LARGE SCALE GENOMIC DNA]</scope>
    <source>
        <strain evidence="3">NBRC 106348</strain>
    </source>
</reference>
<gene>
    <name evidence="2" type="ORF">GCM10025864_01490</name>
</gene>
<dbReference type="InterPro" id="IPR013096">
    <property type="entry name" value="Cupin_2"/>
</dbReference>
<dbReference type="RefSeq" id="WP_284291360.1">
    <property type="nucleotide sequence ID" value="NZ_BSUK01000001.1"/>
</dbReference>
<dbReference type="Pfam" id="PF07883">
    <property type="entry name" value="Cupin_2"/>
    <property type="match status" value="1"/>
</dbReference>
<dbReference type="Gene3D" id="2.60.120.10">
    <property type="entry name" value="Jelly Rolls"/>
    <property type="match status" value="1"/>
</dbReference>
<evidence type="ECO:0000259" key="1">
    <source>
        <dbReference type="Pfam" id="PF07883"/>
    </source>
</evidence>
<dbReference type="Proteomes" id="UP001157091">
    <property type="component" value="Unassembled WGS sequence"/>
</dbReference>
<name>A0ABQ6HV38_9MICO</name>
<evidence type="ECO:0000313" key="3">
    <source>
        <dbReference type="Proteomes" id="UP001157091"/>
    </source>
</evidence>
<evidence type="ECO:0000313" key="2">
    <source>
        <dbReference type="EMBL" id="GMA22390.1"/>
    </source>
</evidence>
<protein>
    <recommendedName>
        <fullName evidence="1">Cupin type-2 domain-containing protein</fullName>
    </recommendedName>
</protein>
<feature type="domain" description="Cupin type-2" evidence="1">
    <location>
        <begin position="3"/>
        <end position="46"/>
    </location>
</feature>
<keyword evidence="3" id="KW-1185">Reference proteome</keyword>
<dbReference type="InterPro" id="IPR011051">
    <property type="entry name" value="RmlC_Cupin_sf"/>
</dbReference>
<dbReference type="InterPro" id="IPR014710">
    <property type="entry name" value="RmlC-like_jellyroll"/>
</dbReference>
<accession>A0ABQ6HV38</accession>
<dbReference type="SUPFAM" id="SSF51182">
    <property type="entry name" value="RmlC-like cupins"/>
    <property type="match status" value="1"/>
</dbReference>
<comment type="caution">
    <text evidence="2">The sequence shown here is derived from an EMBL/GenBank/DDBJ whole genome shotgun (WGS) entry which is preliminary data.</text>
</comment>
<dbReference type="EMBL" id="BSUK01000001">
    <property type="protein sequence ID" value="GMA22390.1"/>
    <property type="molecule type" value="Genomic_DNA"/>
</dbReference>
<sequence length="50" mass="5472">MTRGRLTVDFPDERVVLDAGDSITYACSTPHRLSNTSDEPAVATWLIVHG</sequence>
<organism evidence="2 3">
    <name type="scientific">Luteimicrobium album</name>
    <dbReference type="NCBI Taxonomy" id="1054550"/>
    <lineage>
        <taxon>Bacteria</taxon>
        <taxon>Bacillati</taxon>
        <taxon>Actinomycetota</taxon>
        <taxon>Actinomycetes</taxon>
        <taxon>Micrococcales</taxon>
        <taxon>Luteimicrobium</taxon>
    </lineage>
</organism>
<proteinExistence type="predicted"/>
<dbReference type="CDD" id="cd02209">
    <property type="entry name" value="cupin_XRE_C"/>
    <property type="match status" value="1"/>
</dbReference>